<dbReference type="InterPro" id="IPR002763">
    <property type="entry name" value="DUF72"/>
</dbReference>
<comment type="caution">
    <text evidence="1">The sequence shown here is derived from an EMBL/GenBank/DDBJ whole genome shotgun (WGS) entry which is preliminary data.</text>
</comment>
<evidence type="ECO:0000313" key="1">
    <source>
        <dbReference type="EMBL" id="MDQ1109248.1"/>
    </source>
</evidence>
<dbReference type="RefSeq" id="WP_307107220.1">
    <property type="nucleotide sequence ID" value="NZ_JAUTAS010000001.1"/>
</dbReference>
<dbReference type="PANTHER" id="PTHR30348">
    <property type="entry name" value="UNCHARACTERIZED PROTEIN YECE"/>
    <property type="match status" value="1"/>
</dbReference>
<reference evidence="1" key="1">
    <citation type="submission" date="2023-07" db="EMBL/GenBank/DDBJ databases">
        <title>Functional and genomic diversity of the sorghum phyllosphere microbiome.</title>
        <authorList>
            <person name="Shade A."/>
        </authorList>
    </citation>
    <scope>NUCLEOTIDE SEQUENCE</scope>
    <source>
        <strain evidence="1">SORGH_AS_0457</strain>
    </source>
</reference>
<sequence>MKHAVPGPIHTGIGGWVFPAWRGGTFYPAGLPQREELAHASRQLGCIEINSTFYRAQKPAVYAQWREQTPPGFKFSAKAPRTITQTHDLAAAGARADNFINGITALEDRLGPLVWQFGDTHPAGAQEFDRFLDALPGKANGQLLRHALEVRNPAAWTPELVAVARAHGAALVFSGSADYPSFADPTADFIYARLMQSRANLRAGYPERTLEQWCLRAMRWARGDDNPDLPHITADAPASGPREVYMLFIGAAKHRNPGAAVALRKQLQQVGA</sequence>
<dbReference type="Gene3D" id="3.20.20.410">
    <property type="entry name" value="Protein of unknown function UPF0759"/>
    <property type="match status" value="1"/>
</dbReference>
<organism evidence="1 2">
    <name type="scientific">Stenotrophomonas rhizophila</name>
    <dbReference type="NCBI Taxonomy" id="216778"/>
    <lineage>
        <taxon>Bacteria</taxon>
        <taxon>Pseudomonadati</taxon>
        <taxon>Pseudomonadota</taxon>
        <taxon>Gammaproteobacteria</taxon>
        <taxon>Lysobacterales</taxon>
        <taxon>Lysobacteraceae</taxon>
        <taxon>Stenotrophomonas</taxon>
    </lineage>
</organism>
<evidence type="ECO:0000313" key="2">
    <source>
        <dbReference type="Proteomes" id="UP001226084"/>
    </source>
</evidence>
<dbReference type="PANTHER" id="PTHR30348:SF4">
    <property type="entry name" value="DUF72 DOMAIN-CONTAINING PROTEIN"/>
    <property type="match status" value="1"/>
</dbReference>
<accession>A0AAP5EF03</accession>
<dbReference type="AlphaFoldDB" id="A0AAP5EF03"/>
<dbReference type="Proteomes" id="UP001226084">
    <property type="component" value="Unassembled WGS sequence"/>
</dbReference>
<dbReference type="InterPro" id="IPR036520">
    <property type="entry name" value="UPF0759_sf"/>
</dbReference>
<name>A0AAP5EF03_9GAMM</name>
<protein>
    <submittedName>
        <fullName evidence="1">Uncharacterized protein YecE (DUF72 family)</fullName>
    </submittedName>
</protein>
<gene>
    <name evidence="1" type="ORF">QE424_002407</name>
</gene>
<dbReference type="Pfam" id="PF01904">
    <property type="entry name" value="DUF72"/>
    <property type="match status" value="1"/>
</dbReference>
<proteinExistence type="predicted"/>
<dbReference type="SUPFAM" id="SSF117396">
    <property type="entry name" value="TM1631-like"/>
    <property type="match status" value="1"/>
</dbReference>
<dbReference type="EMBL" id="JAUTAS010000001">
    <property type="protein sequence ID" value="MDQ1109248.1"/>
    <property type="molecule type" value="Genomic_DNA"/>
</dbReference>